<comment type="function">
    <text evidence="7">Required both for recombination and for the repair of DNA damage caused by X-rays.</text>
</comment>
<dbReference type="Proteomes" id="UP000093000">
    <property type="component" value="Unassembled WGS sequence"/>
</dbReference>
<evidence type="ECO:0000256" key="6">
    <source>
        <dbReference type="RuleBase" id="RU003422"/>
    </source>
</evidence>
<dbReference type="PANTHER" id="PTHR22942">
    <property type="entry name" value="RECA/RAD51/RADA DNA STRAND-PAIRING FAMILY MEMBER"/>
    <property type="match status" value="1"/>
</dbReference>
<evidence type="ECO:0000256" key="3">
    <source>
        <dbReference type="ARBA" id="ARBA00022741"/>
    </source>
</evidence>
<dbReference type="InterPro" id="IPR027417">
    <property type="entry name" value="P-loop_NTPase"/>
</dbReference>
<dbReference type="InterPro" id="IPR013632">
    <property type="entry name" value="Rad51_C"/>
</dbReference>
<evidence type="ECO:0000256" key="1">
    <source>
        <dbReference type="ARBA" id="ARBA00004123"/>
    </source>
</evidence>
<keyword evidence="5 7" id="KW-0539">Nucleus</keyword>
<keyword evidence="11" id="KW-1185">Reference proteome</keyword>
<accession>A0A1C7MVY1</accession>
<feature type="domain" description="RecA family profile 2" evidence="9">
    <location>
        <begin position="276"/>
        <end position="339"/>
    </location>
</feature>
<dbReference type="NCBIfam" id="NF003301">
    <property type="entry name" value="PRK04301.1"/>
    <property type="match status" value="1"/>
</dbReference>
<keyword evidence="7" id="KW-0233">DNA recombination</keyword>
<dbReference type="GO" id="GO:0000723">
    <property type="term" value="P:telomere maintenance"/>
    <property type="evidence" value="ECO:0007669"/>
    <property type="project" value="UniProtKB-ARBA"/>
</dbReference>
<dbReference type="InterPro" id="IPR011941">
    <property type="entry name" value="DNA_recomb/repair_Rad51"/>
</dbReference>
<dbReference type="InterPro" id="IPR016467">
    <property type="entry name" value="DNA_recomb/repair_RecA-like"/>
</dbReference>
<dbReference type="SUPFAM" id="SSF47794">
    <property type="entry name" value="Rad51 N-terminal domain-like"/>
    <property type="match status" value="1"/>
</dbReference>
<dbReference type="EMBL" id="LUGH01001568">
    <property type="protein sequence ID" value="OBZ80962.1"/>
    <property type="molecule type" value="Genomic_DNA"/>
</dbReference>
<dbReference type="NCBIfam" id="TIGR02239">
    <property type="entry name" value="recomb_RAD51"/>
    <property type="match status" value="1"/>
</dbReference>
<dbReference type="GO" id="GO:1990426">
    <property type="term" value="P:mitotic recombination-dependent replication fork processing"/>
    <property type="evidence" value="ECO:0007669"/>
    <property type="project" value="InterPro"/>
</dbReference>
<feature type="domain" description="RecA family profile 1" evidence="8">
    <location>
        <begin position="98"/>
        <end position="269"/>
    </location>
</feature>
<dbReference type="PANTHER" id="PTHR22942:SF39">
    <property type="entry name" value="DNA REPAIR PROTEIN RAD51 HOMOLOG 1"/>
    <property type="match status" value="1"/>
</dbReference>
<dbReference type="GO" id="GO:0007131">
    <property type="term" value="P:reciprocal meiotic recombination"/>
    <property type="evidence" value="ECO:0007669"/>
    <property type="project" value="TreeGrafter"/>
</dbReference>
<keyword evidence="7" id="KW-0227">DNA damage</keyword>
<dbReference type="GO" id="GO:0000794">
    <property type="term" value="C:condensed nuclear chromosome"/>
    <property type="evidence" value="ECO:0007669"/>
    <property type="project" value="TreeGrafter"/>
</dbReference>
<dbReference type="OrthoDB" id="10251254at2759"/>
<dbReference type="GO" id="GO:0000730">
    <property type="term" value="P:DNA recombinase assembly"/>
    <property type="evidence" value="ECO:0007669"/>
    <property type="project" value="TreeGrafter"/>
</dbReference>
<evidence type="ECO:0000259" key="9">
    <source>
        <dbReference type="PROSITE" id="PS50163"/>
    </source>
</evidence>
<comment type="similarity">
    <text evidence="2 7">Belongs to the RecA family. RAD51 subfamily.</text>
</comment>
<keyword evidence="7" id="KW-0234">DNA repair</keyword>
<dbReference type="InterPro" id="IPR003593">
    <property type="entry name" value="AAA+_ATPase"/>
</dbReference>
<evidence type="ECO:0000313" key="11">
    <source>
        <dbReference type="Proteomes" id="UP000093000"/>
    </source>
</evidence>
<dbReference type="InterPro" id="IPR020588">
    <property type="entry name" value="RecA_ATP-bd"/>
</dbReference>
<evidence type="ECO:0000256" key="7">
    <source>
        <dbReference type="RuleBase" id="RU364139"/>
    </source>
</evidence>
<dbReference type="Gene3D" id="3.40.50.300">
    <property type="entry name" value="P-loop containing nucleotide triphosphate hydrolases"/>
    <property type="match status" value="1"/>
</dbReference>
<keyword evidence="3 6" id="KW-0547">Nucleotide-binding</keyword>
<dbReference type="STRING" id="101091.A0A1C7MVY1"/>
<dbReference type="FunFam" id="3.40.50.300:FF:000092">
    <property type="entry name" value="DNA repair protein Rad51 homolog"/>
    <property type="match status" value="1"/>
</dbReference>
<dbReference type="InParanoid" id="A0A1C7MVY1"/>
<dbReference type="InterPro" id="IPR010995">
    <property type="entry name" value="DNA_repair_Rad51/TF_NusA_a-hlx"/>
</dbReference>
<comment type="subcellular location">
    <subcellularLocation>
        <location evidence="1 7">Nucleus</location>
    </subcellularLocation>
</comment>
<dbReference type="GO" id="GO:0070192">
    <property type="term" value="P:chromosome organization involved in meiotic cell cycle"/>
    <property type="evidence" value="ECO:0007669"/>
    <property type="project" value="TreeGrafter"/>
</dbReference>
<dbReference type="PROSITE" id="PS50163">
    <property type="entry name" value="RECA_3"/>
    <property type="match status" value="1"/>
</dbReference>
<keyword evidence="7" id="KW-0238">DNA-binding</keyword>
<name>A0A1C7MVY1_9FUNG</name>
<dbReference type="GO" id="GO:0006312">
    <property type="term" value="P:mitotic recombination"/>
    <property type="evidence" value="ECO:0007669"/>
    <property type="project" value="TreeGrafter"/>
</dbReference>
<keyword evidence="4 6" id="KW-0067">ATP-binding</keyword>
<dbReference type="GO" id="GO:0005524">
    <property type="term" value="F:ATP binding"/>
    <property type="evidence" value="ECO:0007669"/>
    <property type="project" value="UniProtKB-KW"/>
</dbReference>
<dbReference type="AlphaFoldDB" id="A0A1C7MVY1"/>
<dbReference type="GO" id="GO:0003697">
    <property type="term" value="F:single-stranded DNA binding"/>
    <property type="evidence" value="ECO:0007669"/>
    <property type="project" value="InterPro"/>
</dbReference>
<dbReference type="CDD" id="cd19513">
    <property type="entry name" value="Rad51"/>
    <property type="match status" value="1"/>
</dbReference>
<dbReference type="Gene3D" id="1.10.150.20">
    <property type="entry name" value="5' to 3' exonuclease, C-terminal subdomain"/>
    <property type="match status" value="1"/>
</dbReference>
<dbReference type="GO" id="GO:0042148">
    <property type="term" value="P:DNA strand invasion"/>
    <property type="evidence" value="ECO:0007669"/>
    <property type="project" value="TreeGrafter"/>
</dbReference>
<evidence type="ECO:0000259" key="8">
    <source>
        <dbReference type="PROSITE" id="PS50162"/>
    </source>
</evidence>
<reference evidence="10 11" key="1">
    <citation type="submission" date="2016-03" db="EMBL/GenBank/DDBJ databases">
        <title>Choanephora cucurbitarum.</title>
        <authorList>
            <person name="Min B."/>
            <person name="Park H."/>
            <person name="Park J.-H."/>
            <person name="Shin H.-D."/>
            <person name="Choi I.-G."/>
        </authorList>
    </citation>
    <scope>NUCLEOTIDE SEQUENCE [LARGE SCALE GENOMIC DNA]</scope>
    <source>
        <strain evidence="10 11">KUS-F28377</strain>
    </source>
</reference>
<evidence type="ECO:0000256" key="2">
    <source>
        <dbReference type="ARBA" id="ARBA00007095"/>
    </source>
</evidence>
<dbReference type="GO" id="GO:0003690">
    <property type="term" value="F:double-stranded DNA binding"/>
    <property type="evidence" value="ECO:0007669"/>
    <property type="project" value="InterPro"/>
</dbReference>
<evidence type="ECO:0000256" key="5">
    <source>
        <dbReference type="ARBA" id="ARBA00023242"/>
    </source>
</evidence>
<sequence length="339" mass="37312">MSTQNRIEDELKKDTEEEATGALVVNELERHGIHQTDIKRLQEAGFYTIDAIAYSPRKALLAIKGFSEAKVDKIMKEVSCLINIGFTTALDIQTRRNELIFITTGSKELDRLLGGGIETGSITELFGEFRCGKTQLCLTLAVSCQLALEHGGAEGKCLFIDTEGTFRPNRILSIASRFGLDAETCLNNIAYARAYNTDHQTSLLVQACAMMAETRFGLLIVDSVISLYRTDFPGRGELSARQMHLARFLRSLQRIADEFGVAVVLTNQMLATVDGGVMFTADPKKPTGGNIMAHACCTRLQLRKGRAENRVCRVYDSPSLPESEATFAISEEGIVDAQE</sequence>
<comment type="caution">
    <text evidence="10">The sequence shown here is derived from an EMBL/GenBank/DDBJ whole genome shotgun (WGS) entry which is preliminary data.</text>
</comment>
<dbReference type="PROSITE" id="PS50162">
    <property type="entry name" value="RECA_2"/>
    <property type="match status" value="1"/>
</dbReference>
<organism evidence="10 11">
    <name type="scientific">Choanephora cucurbitarum</name>
    <dbReference type="NCBI Taxonomy" id="101091"/>
    <lineage>
        <taxon>Eukaryota</taxon>
        <taxon>Fungi</taxon>
        <taxon>Fungi incertae sedis</taxon>
        <taxon>Mucoromycota</taxon>
        <taxon>Mucoromycotina</taxon>
        <taxon>Mucoromycetes</taxon>
        <taxon>Mucorales</taxon>
        <taxon>Mucorineae</taxon>
        <taxon>Choanephoraceae</taxon>
        <taxon>Choanephoroideae</taxon>
        <taxon>Choanephora</taxon>
    </lineage>
</organism>
<dbReference type="SUPFAM" id="SSF52540">
    <property type="entry name" value="P-loop containing nucleoside triphosphate hydrolases"/>
    <property type="match status" value="1"/>
</dbReference>
<gene>
    <name evidence="10" type="primary">RAD51_0</name>
    <name evidence="10" type="ORF">A0J61_10988</name>
</gene>
<evidence type="ECO:0000313" key="10">
    <source>
        <dbReference type="EMBL" id="OBZ80962.1"/>
    </source>
</evidence>
<protein>
    <recommendedName>
        <fullName evidence="7">DNA repair protein RAD51 homolog</fullName>
    </recommendedName>
</protein>
<dbReference type="Pfam" id="PF08423">
    <property type="entry name" value="Rad51"/>
    <property type="match status" value="1"/>
</dbReference>
<evidence type="ECO:0000256" key="4">
    <source>
        <dbReference type="ARBA" id="ARBA00022840"/>
    </source>
</evidence>
<dbReference type="PIRSF" id="PIRSF005856">
    <property type="entry name" value="Rad51"/>
    <property type="match status" value="1"/>
</dbReference>
<dbReference type="GO" id="GO:0140664">
    <property type="term" value="F:ATP-dependent DNA damage sensor activity"/>
    <property type="evidence" value="ECO:0007669"/>
    <property type="project" value="InterPro"/>
</dbReference>
<dbReference type="InterPro" id="IPR020587">
    <property type="entry name" value="RecA_monomer-monomer_interface"/>
</dbReference>
<proteinExistence type="inferred from homology"/>
<dbReference type="FunFam" id="1.10.150.20:FF:000008">
    <property type="entry name" value="DNA repair protein RAD51 homolog"/>
    <property type="match status" value="1"/>
</dbReference>
<dbReference type="SMART" id="SM00382">
    <property type="entry name" value="AAA"/>
    <property type="match status" value="1"/>
</dbReference>
<dbReference type="GO" id="GO:0000150">
    <property type="term" value="F:DNA strand exchange activity"/>
    <property type="evidence" value="ECO:0007669"/>
    <property type="project" value="InterPro"/>
</dbReference>
<dbReference type="GO" id="GO:0042802">
    <property type="term" value="F:identical protein binding"/>
    <property type="evidence" value="ECO:0007669"/>
    <property type="project" value="UniProtKB-ARBA"/>
</dbReference>